<dbReference type="GO" id="GO:0008173">
    <property type="term" value="F:RNA methyltransferase activity"/>
    <property type="evidence" value="ECO:0007669"/>
    <property type="project" value="InterPro"/>
</dbReference>
<dbReference type="PANTHER" id="PTHR22807">
    <property type="entry name" value="NOP2 YEAST -RELATED NOL1/NOP2/FMU SUN DOMAIN-CONTAINING"/>
    <property type="match status" value="1"/>
</dbReference>
<feature type="domain" description="SAM-dependent methyltransferase RsmB-F/NOP2-type catalytic core" evidence="2">
    <location>
        <begin position="264"/>
        <end position="310"/>
    </location>
</feature>
<organism evidence="3 4">
    <name type="scientific">Cyclospora cayetanensis</name>
    <dbReference type="NCBI Taxonomy" id="88456"/>
    <lineage>
        <taxon>Eukaryota</taxon>
        <taxon>Sar</taxon>
        <taxon>Alveolata</taxon>
        <taxon>Apicomplexa</taxon>
        <taxon>Conoidasida</taxon>
        <taxon>Coccidia</taxon>
        <taxon>Eucoccidiorida</taxon>
        <taxon>Eimeriorina</taxon>
        <taxon>Eimeriidae</taxon>
        <taxon>Cyclospora</taxon>
    </lineage>
</organism>
<evidence type="ECO:0000313" key="3">
    <source>
        <dbReference type="Proteomes" id="UP000515125"/>
    </source>
</evidence>
<reference evidence="4" key="1">
    <citation type="submission" date="2025-08" db="UniProtKB">
        <authorList>
            <consortium name="RefSeq"/>
        </authorList>
    </citation>
    <scope>IDENTIFICATION</scope>
</reference>
<name>A0A6P5WD84_9EIME</name>
<feature type="region of interest" description="Disordered" evidence="1">
    <location>
        <begin position="669"/>
        <end position="704"/>
    </location>
</feature>
<dbReference type="OrthoDB" id="435282at2759"/>
<dbReference type="GeneID" id="34620818"/>
<dbReference type="PRINTS" id="PR02008">
    <property type="entry name" value="RCMTFAMILY"/>
</dbReference>
<protein>
    <submittedName>
        <fullName evidence="4">Uncharacterized protein LOC34620818</fullName>
    </submittedName>
</protein>
<dbReference type="InterPro" id="IPR023267">
    <property type="entry name" value="RCMT"/>
</dbReference>
<accession>A0A6P5WD84</accession>
<dbReference type="Proteomes" id="UP000515125">
    <property type="component" value="Unplaced"/>
</dbReference>
<dbReference type="GO" id="GO:0005730">
    <property type="term" value="C:nucleolus"/>
    <property type="evidence" value="ECO:0007669"/>
    <property type="project" value="TreeGrafter"/>
</dbReference>
<evidence type="ECO:0000313" key="4">
    <source>
        <dbReference type="RefSeq" id="XP_022589827.2"/>
    </source>
</evidence>
<dbReference type="InterPro" id="IPR029063">
    <property type="entry name" value="SAM-dependent_MTases_sf"/>
</dbReference>
<dbReference type="Gene3D" id="3.40.50.150">
    <property type="entry name" value="Vaccinia Virus protein VP39"/>
    <property type="match status" value="2"/>
</dbReference>
<sequence>MAEVYRQAAAVLQLMDAKRLGLRDALYGAGRPSPHALAKVYALLSKTLAVRPLLEQVLRKANLLSTSPAKGGIAPGASGAWRNSMLLLMLRDLLLSPKGIEGGGQLKRQLLQHESLLRRLFSAAEASLEASGASELAEGSAAATAIPRYLRVNEHLWELTAASALLKEQLPPSMWVIEDPLLPCTLALPAAAARLLQQPQLAPRKDTPTQQNGTEKAVKDSQIKRPQQQNAQHRHHHLTLHELVPMGLLSLQDRASCTAALAAAVVEGDIILEGCAAPGSKTLHLLAMLGKRGHLVILEREHKRLATLLGRLQTEGGLRGPYLSPCCSERHAAKIPSPRGSQPGKGYCDREGSATSTASKVKLLQLARLAAKRPLYFTRACEAPRNTDAGASAAASYPALAAVLPLLLVEVRAADFSTIDGRVPPFCFAQKIILDPSCSGSGLPTHKSALPLAPASTDDGCAAENIDIRTLKHHLDPPDLLQCSWEGWSRSHLENPPAGCPQGPLPSILPPAAEEDRVVRLAALQHKLLSHALTAFPSASLVCYSTCSLYVHENEAVLLRACLQQQQQQQPSPARWRVCQPPLHSGWFPLPSAIEELRYQVASCGHSTESGGKSPTAILDEALCSFGTLCVRAFPQIHKCRGFFLATLQRDRPPHAQAVPPVEAAAFTGYKGPRKRKNPNKKEALSLSIAEKGGSTARKKPKLRSCTKPPRCLWRLMPVVFEAAPTLAREFIAGRGNVRAETRF</sequence>
<feature type="region of interest" description="Disordered" evidence="1">
    <location>
        <begin position="201"/>
        <end position="235"/>
    </location>
</feature>
<dbReference type="SUPFAM" id="SSF53335">
    <property type="entry name" value="S-adenosyl-L-methionine-dependent methyltransferases"/>
    <property type="match status" value="2"/>
</dbReference>
<dbReference type="RefSeq" id="XP_022589827.2">
    <property type="nucleotide sequence ID" value="XM_022734052.2"/>
</dbReference>
<keyword evidence="3" id="KW-1185">Reference proteome</keyword>
<dbReference type="PANTHER" id="PTHR22807:SF4">
    <property type="entry name" value="28S RRNA (CYTOSINE-C(5))-METHYLTRANSFERASE"/>
    <property type="match status" value="1"/>
</dbReference>
<evidence type="ECO:0000259" key="2">
    <source>
        <dbReference type="Pfam" id="PF01189"/>
    </source>
</evidence>
<evidence type="ECO:0000256" key="1">
    <source>
        <dbReference type="SAM" id="MobiDB-lite"/>
    </source>
</evidence>
<proteinExistence type="predicted"/>
<gene>
    <name evidence="4" type="primary">LOC34620818</name>
</gene>
<dbReference type="InterPro" id="IPR049560">
    <property type="entry name" value="MeTrfase_RsmB-F_NOP2_cat"/>
</dbReference>
<dbReference type="Pfam" id="PF01189">
    <property type="entry name" value="Methyltr_RsmB-F"/>
    <property type="match status" value="1"/>
</dbReference>
<dbReference type="GO" id="GO:0070475">
    <property type="term" value="P:rRNA base methylation"/>
    <property type="evidence" value="ECO:0007669"/>
    <property type="project" value="TreeGrafter"/>
</dbReference>
<dbReference type="AlphaFoldDB" id="A0A6P5WD84"/>